<reference evidence="1" key="1">
    <citation type="submission" date="2023-04" db="EMBL/GenBank/DDBJ databases">
        <title>Genome Encyclopedia of Bacteria and Archaea VI: Functional Genomics of Type Strains.</title>
        <authorList>
            <person name="Whitman W."/>
        </authorList>
    </citation>
    <scope>NUCLEOTIDE SEQUENCE</scope>
    <source>
        <strain evidence="1">Enz.4-51</strain>
    </source>
</reference>
<dbReference type="EC" id="1.17.1.9" evidence="1"/>
<protein>
    <submittedName>
        <fullName evidence="1">Formate dehydrogenase subunit delta</fullName>
        <ecNumber evidence="1">1.17.1.9</ecNumber>
    </submittedName>
</protein>
<dbReference type="RefSeq" id="WP_277541599.1">
    <property type="nucleotide sequence ID" value="NZ_JAQFIK010000002.1"/>
</dbReference>
<evidence type="ECO:0000313" key="2">
    <source>
        <dbReference type="Proteomes" id="UP001161160"/>
    </source>
</evidence>
<dbReference type="Proteomes" id="UP001161160">
    <property type="component" value="Unassembled WGS sequence"/>
</dbReference>
<sequence length="75" mass="8573">MDAQHLIKMANQIGAFFESMPDRKEAQDGVANHIEKFWDPRMRKAFLGAIDANQDEALSKFVKEAITSHRSQILK</sequence>
<dbReference type="GO" id="GO:0008863">
    <property type="term" value="F:formate dehydrogenase (NAD+) activity"/>
    <property type="evidence" value="ECO:0007669"/>
    <property type="project" value="UniProtKB-EC"/>
</dbReference>
<keyword evidence="1" id="KW-0560">Oxidoreductase</keyword>
<proteinExistence type="predicted"/>
<gene>
    <name evidence="1" type="ORF">M2127_000889</name>
</gene>
<evidence type="ECO:0000313" key="1">
    <source>
        <dbReference type="EMBL" id="MDH6503599.1"/>
    </source>
</evidence>
<keyword evidence="2" id="KW-1185">Reference proteome</keyword>
<organism evidence="1 2">
    <name type="scientific">Polynucleobacter sphagniphilus</name>
    <dbReference type="NCBI Taxonomy" id="1743169"/>
    <lineage>
        <taxon>Bacteria</taxon>
        <taxon>Pseudomonadati</taxon>
        <taxon>Pseudomonadota</taxon>
        <taxon>Betaproteobacteria</taxon>
        <taxon>Burkholderiales</taxon>
        <taxon>Burkholderiaceae</taxon>
        <taxon>Polynucleobacter</taxon>
    </lineage>
</organism>
<name>A0AA43M962_9BURK</name>
<dbReference type="EMBL" id="JARXYA010000003">
    <property type="protein sequence ID" value="MDH6503599.1"/>
    <property type="molecule type" value="Genomic_DNA"/>
</dbReference>
<dbReference type="InterPro" id="IPR021074">
    <property type="entry name" value="Formate_DH_dsu"/>
</dbReference>
<accession>A0AA43M962</accession>
<comment type="caution">
    <text evidence="1">The sequence shown here is derived from an EMBL/GenBank/DDBJ whole genome shotgun (WGS) entry which is preliminary data.</text>
</comment>
<dbReference type="AlphaFoldDB" id="A0AA43M962"/>
<dbReference type="Pfam" id="PF11390">
    <property type="entry name" value="FdsD"/>
    <property type="match status" value="1"/>
</dbReference>